<dbReference type="STRING" id="349307.Mthe_0388"/>
<dbReference type="InterPro" id="IPR017185">
    <property type="entry name" value="UCP037373_trxn_reg"/>
</dbReference>
<name>A0B657_METTP</name>
<gene>
    <name evidence="1" type="ordered locus">Mthe_0388</name>
</gene>
<dbReference type="Proteomes" id="UP000000674">
    <property type="component" value="Chromosome"/>
</dbReference>
<dbReference type="InterPro" id="IPR036390">
    <property type="entry name" value="WH_DNA-bd_sf"/>
</dbReference>
<reference evidence="1 2" key="1">
    <citation type="submission" date="2006-10" db="EMBL/GenBank/DDBJ databases">
        <title>Complete sequence of Methanosaeta thermophila PT.</title>
        <authorList>
            <consortium name="US DOE Joint Genome Institute"/>
            <person name="Copeland A."/>
            <person name="Lucas S."/>
            <person name="Lapidus A."/>
            <person name="Barry K."/>
            <person name="Detter J.C."/>
            <person name="Glavina del Rio T."/>
            <person name="Hammon N."/>
            <person name="Israni S."/>
            <person name="Pitluck S."/>
            <person name="Chain P."/>
            <person name="Malfatti S."/>
            <person name="Shin M."/>
            <person name="Vergez L."/>
            <person name="Schmutz J."/>
            <person name="Larimer F."/>
            <person name="Land M."/>
            <person name="Hauser L."/>
            <person name="Kyrpides N."/>
            <person name="Kim E."/>
            <person name="Smith K.S."/>
            <person name="Ingram-Smith C."/>
            <person name="Richardson P."/>
        </authorList>
    </citation>
    <scope>NUCLEOTIDE SEQUENCE [LARGE SCALE GENOMIC DNA]</scope>
    <source>
        <strain evidence="2">DSM 6194 / JCM 14653 / NBRC 101360 / PT</strain>
    </source>
</reference>
<dbReference type="EMBL" id="CP000477">
    <property type="protein sequence ID" value="ABK14181.1"/>
    <property type="molecule type" value="Genomic_DNA"/>
</dbReference>
<dbReference type="Gene3D" id="1.10.10.10">
    <property type="entry name" value="Winged helix-like DNA-binding domain superfamily/Winged helix DNA-binding domain"/>
    <property type="match status" value="1"/>
</dbReference>
<evidence type="ECO:0000313" key="1">
    <source>
        <dbReference type="EMBL" id="ABK14181.1"/>
    </source>
</evidence>
<dbReference type="InterPro" id="IPR036388">
    <property type="entry name" value="WH-like_DNA-bd_sf"/>
</dbReference>
<dbReference type="OrthoDB" id="55633at2157"/>
<dbReference type="RefSeq" id="WP_011695579.1">
    <property type="nucleotide sequence ID" value="NC_008553.1"/>
</dbReference>
<dbReference type="SUPFAM" id="SSF46785">
    <property type="entry name" value="Winged helix' DNA-binding domain"/>
    <property type="match status" value="1"/>
</dbReference>
<dbReference type="KEGG" id="mtp:Mthe_0388"/>
<organism evidence="1 2">
    <name type="scientific">Methanothrix thermoacetophila (strain DSM 6194 / JCM 14653 / NBRC 101360 / PT)</name>
    <name type="common">Methanosaeta thermophila</name>
    <dbReference type="NCBI Taxonomy" id="349307"/>
    <lineage>
        <taxon>Archaea</taxon>
        <taxon>Methanobacteriati</taxon>
        <taxon>Methanobacteriota</taxon>
        <taxon>Stenosarchaea group</taxon>
        <taxon>Methanomicrobia</taxon>
        <taxon>Methanotrichales</taxon>
        <taxon>Methanotrichaceae</taxon>
        <taxon>Methanothrix</taxon>
    </lineage>
</organism>
<dbReference type="GeneID" id="4463190"/>
<protein>
    <recommendedName>
        <fullName evidence="3">ArsR family transcriptional regulator</fullName>
    </recommendedName>
</protein>
<evidence type="ECO:0008006" key="3">
    <source>
        <dbReference type="Google" id="ProtNLM"/>
    </source>
</evidence>
<proteinExistence type="predicted"/>
<sequence>MKDYTVKVLDDRDLEFIEALRSLGVQRNVAALVTYLSNTKEVSSREIEMGTGLRQPEVSIGMRYLRQNGWIDERDVKGEGKGRPMKVYTLKVSIDDIIKHFEDQKLKESAKAMESIRKLRELTSAT</sequence>
<dbReference type="AlphaFoldDB" id="A0B657"/>
<accession>A0B657</accession>
<keyword evidence="2" id="KW-1185">Reference proteome</keyword>
<evidence type="ECO:0000313" key="2">
    <source>
        <dbReference type="Proteomes" id="UP000000674"/>
    </source>
</evidence>
<dbReference type="PIRSF" id="PIRSF037373">
    <property type="entry name" value="UCP037373_trxn_reg"/>
    <property type="match status" value="1"/>
</dbReference>
<dbReference type="HOGENOM" id="CLU_163103_0_0_2"/>